<protein>
    <submittedName>
        <fullName evidence="2">Uncharacterized protein</fullName>
    </submittedName>
</protein>
<accession>A0A8X8ZL05</accession>
<keyword evidence="1" id="KW-0472">Membrane</keyword>
<sequence>MSLYLNTNVKKHGLLLQVSAAGTCLGCFSIGLSFLLQDFKLWDFSPFLALGGVLAWELMSELCGHFLSVCGLTMVFNTKLVPETNGRTLEEIHVSIIS</sequence>
<evidence type="ECO:0000313" key="2">
    <source>
        <dbReference type="EMBL" id="KAG6408581.1"/>
    </source>
</evidence>
<comment type="caution">
    <text evidence="2">The sequence shown here is derived from an EMBL/GenBank/DDBJ whole genome shotgun (WGS) entry which is preliminary data.</text>
</comment>
<name>A0A8X8ZL05_SALSN</name>
<keyword evidence="3" id="KW-1185">Reference proteome</keyword>
<reference evidence="2" key="2">
    <citation type="submission" date="2020-08" db="EMBL/GenBank/DDBJ databases">
        <title>Plant Genome Project.</title>
        <authorList>
            <person name="Zhang R.-G."/>
        </authorList>
    </citation>
    <scope>NUCLEOTIDE SEQUENCE</scope>
    <source>
        <strain evidence="2">Huo1</strain>
        <tissue evidence="2">Leaf</tissue>
    </source>
</reference>
<evidence type="ECO:0000256" key="1">
    <source>
        <dbReference type="SAM" id="Phobius"/>
    </source>
</evidence>
<reference evidence="2" key="1">
    <citation type="submission" date="2018-01" db="EMBL/GenBank/DDBJ databases">
        <authorList>
            <person name="Mao J.F."/>
        </authorList>
    </citation>
    <scope>NUCLEOTIDE SEQUENCE</scope>
    <source>
        <strain evidence="2">Huo1</strain>
        <tissue evidence="2">Leaf</tissue>
    </source>
</reference>
<proteinExistence type="predicted"/>
<feature type="transmembrane region" description="Helical" evidence="1">
    <location>
        <begin position="14"/>
        <end position="36"/>
    </location>
</feature>
<organism evidence="2">
    <name type="scientific">Salvia splendens</name>
    <name type="common">Scarlet sage</name>
    <dbReference type="NCBI Taxonomy" id="180675"/>
    <lineage>
        <taxon>Eukaryota</taxon>
        <taxon>Viridiplantae</taxon>
        <taxon>Streptophyta</taxon>
        <taxon>Embryophyta</taxon>
        <taxon>Tracheophyta</taxon>
        <taxon>Spermatophyta</taxon>
        <taxon>Magnoliopsida</taxon>
        <taxon>eudicotyledons</taxon>
        <taxon>Gunneridae</taxon>
        <taxon>Pentapetalae</taxon>
        <taxon>asterids</taxon>
        <taxon>lamiids</taxon>
        <taxon>Lamiales</taxon>
        <taxon>Lamiaceae</taxon>
        <taxon>Nepetoideae</taxon>
        <taxon>Mentheae</taxon>
        <taxon>Salviinae</taxon>
        <taxon>Salvia</taxon>
        <taxon>Salvia subgen. Calosphace</taxon>
        <taxon>core Calosphace</taxon>
    </lineage>
</organism>
<dbReference type="EMBL" id="PNBA02000011">
    <property type="protein sequence ID" value="KAG6408581.1"/>
    <property type="molecule type" value="Genomic_DNA"/>
</dbReference>
<dbReference type="AlphaFoldDB" id="A0A8X8ZL05"/>
<dbReference type="Proteomes" id="UP000298416">
    <property type="component" value="Unassembled WGS sequence"/>
</dbReference>
<gene>
    <name evidence="2" type="ORF">SASPL_131597</name>
</gene>
<feature type="transmembrane region" description="Helical" evidence="1">
    <location>
        <begin position="48"/>
        <end position="76"/>
    </location>
</feature>
<evidence type="ECO:0000313" key="3">
    <source>
        <dbReference type="Proteomes" id="UP000298416"/>
    </source>
</evidence>
<keyword evidence="1" id="KW-1133">Transmembrane helix</keyword>
<keyword evidence="1" id="KW-0812">Transmembrane</keyword>